<dbReference type="SMART" id="SM00176">
    <property type="entry name" value="RAN"/>
    <property type="match status" value="1"/>
</dbReference>
<dbReference type="InterPro" id="IPR001806">
    <property type="entry name" value="Small_GTPase"/>
</dbReference>
<dbReference type="InterPro" id="IPR027417">
    <property type="entry name" value="P-loop_NTPase"/>
</dbReference>
<proteinExistence type="predicted"/>
<dbReference type="Pfam" id="PF00071">
    <property type="entry name" value="Ras"/>
    <property type="match status" value="1"/>
</dbReference>
<name>A0A481Z5H6_9VIRU</name>
<dbReference type="PROSITE" id="PS51418">
    <property type="entry name" value="RAN"/>
    <property type="match status" value="1"/>
</dbReference>
<protein>
    <submittedName>
        <fullName evidence="5">Ras family GTPase</fullName>
    </submittedName>
</protein>
<evidence type="ECO:0000313" key="5">
    <source>
        <dbReference type="EMBL" id="QBK89910.1"/>
    </source>
</evidence>
<dbReference type="InterPro" id="IPR002041">
    <property type="entry name" value="Ran_GTPase"/>
</dbReference>
<dbReference type="SMART" id="SM00173">
    <property type="entry name" value="RAS"/>
    <property type="match status" value="1"/>
</dbReference>
<evidence type="ECO:0000256" key="1">
    <source>
        <dbReference type="ARBA" id="ARBA00022448"/>
    </source>
</evidence>
<dbReference type="GO" id="GO:0005525">
    <property type="term" value="F:GTP binding"/>
    <property type="evidence" value="ECO:0007669"/>
    <property type="project" value="UniProtKB-KW"/>
</dbReference>
<dbReference type="PANTHER" id="PTHR24071:SF0">
    <property type="entry name" value="GTP-BINDING NUCLEAR PROTEIN RAN"/>
    <property type="match status" value="1"/>
</dbReference>
<evidence type="ECO:0000256" key="3">
    <source>
        <dbReference type="ARBA" id="ARBA00022927"/>
    </source>
</evidence>
<organism evidence="5">
    <name type="scientific">Pithovirus LCPAC101</name>
    <dbReference type="NCBI Taxonomy" id="2506586"/>
    <lineage>
        <taxon>Viruses</taxon>
        <taxon>Pithoviruses</taxon>
    </lineage>
</organism>
<sequence length="204" mass="22817">MNTNPKFTIIVVGDAKVGKSTFIHRHNTGEFLKDHVATDAIVSTRLTFTTTSGPIDIIVREVPIGIYNMPRCDGCIVMFDTCNKNSFLNVDYWINSVLNNNNIPIVICGNKVDIKDSKVFYRDVSRKFQLNTPNKVHTYYGISTRSGYKYDKPFLSLIRSLVGDNNLAFSDSMMIQDMPGYTDALGATYPVEISVLSSHIISSN</sequence>
<dbReference type="GO" id="GO:0003924">
    <property type="term" value="F:GTPase activity"/>
    <property type="evidence" value="ECO:0007669"/>
    <property type="project" value="InterPro"/>
</dbReference>
<gene>
    <name evidence="5" type="ORF">LCPAC101_01930</name>
</gene>
<dbReference type="Gene3D" id="3.40.50.300">
    <property type="entry name" value="P-loop containing nucleotide triphosphate hydrolases"/>
    <property type="match status" value="1"/>
</dbReference>
<keyword evidence="4" id="KW-0342">GTP-binding</keyword>
<keyword evidence="2" id="KW-0547">Nucleotide-binding</keyword>
<dbReference type="PROSITE" id="PS51419">
    <property type="entry name" value="RAB"/>
    <property type="match status" value="1"/>
</dbReference>
<dbReference type="SMART" id="SM00175">
    <property type="entry name" value="RAB"/>
    <property type="match status" value="1"/>
</dbReference>
<keyword evidence="1" id="KW-0813">Transport</keyword>
<evidence type="ECO:0000256" key="2">
    <source>
        <dbReference type="ARBA" id="ARBA00022741"/>
    </source>
</evidence>
<dbReference type="PRINTS" id="PR00449">
    <property type="entry name" value="RASTRNSFRMNG"/>
</dbReference>
<dbReference type="GO" id="GO:0015031">
    <property type="term" value="P:protein transport"/>
    <property type="evidence" value="ECO:0007669"/>
    <property type="project" value="UniProtKB-KW"/>
</dbReference>
<reference evidence="5" key="1">
    <citation type="journal article" date="2019" name="MBio">
        <title>Virus Genomes from Deep Sea Sediments Expand the Ocean Megavirome and Support Independent Origins of Viral Gigantism.</title>
        <authorList>
            <person name="Backstrom D."/>
            <person name="Yutin N."/>
            <person name="Jorgensen S.L."/>
            <person name="Dharamshi J."/>
            <person name="Homa F."/>
            <person name="Zaremba-Niedwiedzka K."/>
            <person name="Spang A."/>
            <person name="Wolf Y.I."/>
            <person name="Koonin E.V."/>
            <person name="Ettema T.J."/>
        </authorList>
    </citation>
    <scope>NUCLEOTIDE SEQUENCE</scope>
</reference>
<accession>A0A481Z5H6</accession>
<evidence type="ECO:0000256" key="4">
    <source>
        <dbReference type="ARBA" id="ARBA00023134"/>
    </source>
</evidence>
<dbReference type="SUPFAM" id="SSF52540">
    <property type="entry name" value="P-loop containing nucleoside triphosphate hydrolases"/>
    <property type="match status" value="1"/>
</dbReference>
<keyword evidence="3" id="KW-0653">Protein transport</keyword>
<dbReference type="EMBL" id="MK500446">
    <property type="protein sequence ID" value="QBK89910.1"/>
    <property type="molecule type" value="Genomic_DNA"/>
</dbReference>
<dbReference type="PANTHER" id="PTHR24071">
    <property type="entry name" value="RAN GTPASE"/>
    <property type="match status" value="1"/>
</dbReference>